<organism evidence="16 17">
    <name type="scientific">Mesomycoplasma bovoculi M165/69</name>
    <dbReference type="NCBI Taxonomy" id="743966"/>
    <lineage>
        <taxon>Bacteria</taxon>
        <taxon>Bacillati</taxon>
        <taxon>Mycoplasmatota</taxon>
        <taxon>Mycoplasmoidales</taxon>
        <taxon>Metamycoplasmataceae</taxon>
        <taxon>Mesomycoplasma</taxon>
    </lineage>
</organism>
<dbReference type="SUPFAM" id="SSF109604">
    <property type="entry name" value="HD-domain/PDEase-like"/>
    <property type="match status" value="1"/>
</dbReference>
<evidence type="ECO:0000256" key="14">
    <source>
        <dbReference type="HAMAP-Rule" id="MF_00244"/>
    </source>
</evidence>
<dbReference type="HAMAP" id="MF_00244">
    <property type="entry name" value="NaMN_adenylyltr"/>
    <property type="match status" value="1"/>
</dbReference>
<dbReference type="PANTHER" id="PTHR39321:SF3">
    <property type="entry name" value="PHOSPHOPANTETHEINE ADENYLYLTRANSFERASE"/>
    <property type="match status" value="1"/>
</dbReference>
<dbReference type="EC" id="2.7.7.18" evidence="14"/>
<keyword evidence="11 14" id="KW-0520">NAD</keyword>
<evidence type="ECO:0000256" key="11">
    <source>
        <dbReference type="ARBA" id="ARBA00023027"/>
    </source>
</evidence>
<comment type="catalytic activity">
    <reaction evidence="13">
        <text>P(1),P(4)-bis(5'-adenosyl) tetraphosphate + H2O = 2 ADP + 2 H(+)</text>
        <dbReference type="Rhea" id="RHEA:24252"/>
        <dbReference type="ChEBI" id="CHEBI:15377"/>
        <dbReference type="ChEBI" id="CHEBI:15378"/>
        <dbReference type="ChEBI" id="CHEBI:58141"/>
        <dbReference type="ChEBI" id="CHEBI:456216"/>
        <dbReference type="EC" id="3.6.1.41"/>
    </reaction>
</comment>
<evidence type="ECO:0000256" key="7">
    <source>
        <dbReference type="ARBA" id="ARBA00022741"/>
    </source>
</evidence>
<sequence length="361" mass="41894">MNTIQKIGIYGGSFDPFHKGHQSVAQTAIEQLNLDELYLVPAWQNPTKKNSPLVTSEHRLKMLDLVKTNKIKVSDFEIRAQKVSYTIDTINYFVKKFPNAQLFLIIGSDNLKFFHKWKNYEQILELAQLVVYQRDYRISKSHINKYKLISLIAKPLNFNSTEIRQGNLNQCPAEISSYIAKNFLYIDVILKYQINNGERLKHCYNTAKMAASLAKAHNSDAKIAYYAGLLHDITKTWEPEKHRLFLENHHFGDVSKLLNYQLHQLSAAQFLKSNYPLPYPEIVRAIECHTSLCHQMNLLDKIVYVSDKIAIGRRFEGVQQLRKLALEDIDAVFKILVKQSAQLHKEEKNSDEQNELYKIHS</sequence>
<gene>
    <name evidence="14 16" type="primary">nadD</name>
    <name evidence="16" type="ORF">MYB_01170</name>
</gene>
<keyword evidence="3 14" id="KW-0662">Pyridine nucleotide biosynthesis</keyword>
<dbReference type="GO" id="GO:0009435">
    <property type="term" value="P:NAD+ biosynthetic process"/>
    <property type="evidence" value="ECO:0007669"/>
    <property type="project" value="UniProtKB-UniRule"/>
</dbReference>
<dbReference type="KEGG" id="mbc:MYB_01170"/>
<dbReference type="NCBIfam" id="NF005519">
    <property type="entry name" value="PRK07152.1"/>
    <property type="match status" value="1"/>
</dbReference>
<evidence type="ECO:0000256" key="6">
    <source>
        <dbReference type="ARBA" id="ARBA00022723"/>
    </source>
</evidence>
<dbReference type="eggNOG" id="COG1057">
    <property type="taxonomic scope" value="Bacteria"/>
</dbReference>
<keyword evidence="9 14" id="KW-0067">ATP-binding</keyword>
<dbReference type="NCBIfam" id="TIGR00125">
    <property type="entry name" value="cyt_tran_rel"/>
    <property type="match status" value="1"/>
</dbReference>
<protein>
    <recommendedName>
        <fullName evidence="14">Probable nicotinate-nucleotide adenylyltransferase</fullName>
        <ecNumber evidence="14">2.7.7.18</ecNumber>
    </recommendedName>
    <alternativeName>
        <fullName evidence="14">Deamido-NAD(+) diphosphorylase</fullName>
    </alternativeName>
    <alternativeName>
        <fullName evidence="14">Deamido-NAD(+) pyrophosphorylase</fullName>
    </alternativeName>
    <alternativeName>
        <fullName evidence="14">Nicotinate mononucleotide adenylyltransferase</fullName>
        <shortName evidence="14">NaMN adenylyltransferase</shortName>
    </alternativeName>
</protein>
<reference evidence="16 17" key="1">
    <citation type="journal article" date="2014" name="Genome Announc.">
        <title>Complete Genome Sequence of Mycoplasma bovoculi Strain M165/69T (ATCC 29104).</title>
        <authorList>
            <person name="Calcutt M.J."/>
            <person name="Foecking M.F."/>
        </authorList>
    </citation>
    <scope>NUCLEOTIDE SEQUENCE [LARGE SCALE GENOMIC DNA]</scope>
    <source>
        <strain evidence="16">M165/69</strain>
    </source>
</reference>
<dbReference type="PATRIC" id="fig|743966.3.peg.236"/>
<dbReference type="CDD" id="cd00077">
    <property type="entry name" value="HDc"/>
    <property type="match status" value="1"/>
</dbReference>
<evidence type="ECO:0000256" key="8">
    <source>
        <dbReference type="ARBA" id="ARBA00022801"/>
    </source>
</evidence>
<dbReference type="InterPro" id="IPR004821">
    <property type="entry name" value="Cyt_trans-like"/>
</dbReference>
<dbReference type="CDD" id="cd02165">
    <property type="entry name" value="NMNAT"/>
    <property type="match status" value="1"/>
</dbReference>
<evidence type="ECO:0000313" key="17">
    <source>
        <dbReference type="Proteomes" id="UP000019229"/>
    </source>
</evidence>
<evidence type="ECO:0000256" key="12">
    <source>
        <dbReference type="ARBA" id="ARBA00048721"/>
    </source>
</evidence>
<dbReference type="GO" id="GO:0046872">
    <property type="term" value="F:metal ion binding"/>
    <property type="evidence" value="ECO:0007669"/>
    <property type="project" value="UniProtKB-KW"/>
</dbReference>
<keyword evidence="17" id="KW-1185">Reference proteome</keyword>
<dbReference type="NCBIfam" id="TIGR00277">
    <property type="entry name" value="HDIG"/>
    <property type="match status" value="1"/>
</dbReference>
<dbReference type="NCBIfam" id="TIGR00488">
    <property type="entry name" value="bis(5'-nucleosyl)-tetraphosphatase (symmetrical) YqeK"/>
    <property type="match status" value="1"/>
</dbReference>
<comment type="catalytic activity">
    <reaction evidence="12 14">
        <text>nicotinate beta-D-ribonucleotide + ATP + H(+) = deamido-NAD(+) + diphosphate</text>
        <dbReference type="Rhea" id="RHEA:22860"/>
        <dbReference type="ChEBI" id="CHEBI:15378"/>
        <dbReference type="ChEBI" id="CHEBI:30616"/>
        <dbReference type="ChEBI" id="CHEBI:33019"/>
        <dbReference type="ChEBI" id="CHEBI:57502"/>
        <dbReference type="ChEBI" id="CHEBI:58437"/>
        <dbReference type="EC" id="2.7.7.18"/>
    </reaction>
</comment>
<dbReference type="SUPFAM" id="SSF52374">
    <property type="entry name" value="Nucleotidylyl transferase"/>
    <property type="match status" value="1"/>
</dbReference>
<keyword evidence="6" id="KW-0479">Metal-binding</keyword>
<keyword evidence="8" id="KW-0378">Hydrolase</keyword>
<dbReference type="Gene3D" id="3.40.50.620">
    <property type="entry name" value="HUPs"/>
    <property type="match status" value="1"/>
</dbReference>
<evidence type="ECO:0000256" key="10">
    <source>
        <dbReference type="ARBA" id="ARBA00023004"/>
    </source>
</evidence>
<evidence type="ECO:0000256" key="9">
    <source>
        <dbReference type="ARBA" id="ARBA00022840"/>
    </source>
</evidence>
<dbReference type="GO" id="GO:0008803">
    <property type="term" value="F:bis(5'-nucleosyl)-tetraphosphatase (symmetrical) activity"/>
    <property type="evidence" value="ECO:0007669"/>
    <property type="project" value="UniProtKB-EC"/>
</dbReference>
<dbReference type="Gene3D" id="1.10.3210.10">
    <property type="entry name" value="Hypothetical protein af1432"/>
    <property type="match status" value="1"/>
</dbReference>
<dbReference type="AlphaFoldDB" id="W5UTU8"/>
<comment type="similarity">
    <text evidence="14">Belongs to the NadD family.</text>
</comment>
<dbReference type="Pfam" id="PF01966">
    <property type="entry name" value="HD"/>
    <property type="match status" value="1"/>
</dbReference>
<dbReference type="InterPro" id="IPR005249">
    <property type="entry name" value="YqeK"/>
</dbReference>
<keyword evidence="5 14" id="KW-0548">Nucleotidyltransferase</keyword>
<evidence type="ECO:0000256" key="1">
    <source>
        <dbReference type="ARBA" id="ARBA00002324"/>
    </source>
</evidence>
<dbReference type="InterPro" id="IPR005248">
    <property type="entry name" value="NadD/NMNAT"/>
</dbReference>
<feature type="domain" description="HD" evidence="15">
    <location>
        <begin position="199"/>
        <end position="312"/>
    </location>
</feature>
<evidence type="ECO:0000256" key="3">
    <source>
        <dbReference type="ARBA" id="ARBA00022642"/>
    </source>
</evidence>
<dbReference type="GO" id="GO:0005524">
    <property type="term" value="F:ATP binding"/>
    <property type="evidence" value="ECO:0007669"/>
    <property type="project" value="UniProtKB-KW"/>
</dbReference>
<evidence type="ECO:0000256" key="5">
    <source>
        <dbReference type="ARBA" id="ARBA00022695"/>
    </source>
</evidence>
<dbReference type="OrthoDB" id="5295945at2"/>
<dbReference type="Proteomes" id="UP000019229">
    <property type="component" value="Chromosome"/>
</dbReference>
<accession>W5UTU8</accession>
<dbReference type="InterPro" id="IPR014729">
    <property type="entry name" value="Rossmann-like_a/b/a_fold"/>
</dbReference>
<dbReference type="GO" id="GO:0004515">
    <property type="term" value="F:nicotinate-nucleotide adenylyltransferase activity"/>
    <property type="evidence" value="ECO:0007669"/>
    <property type="project" value="UniProtKB-UniRule"/>
</dbReference>
<dbReference type="EMBL" id="CP007154">
    <property type="protein sequence ID" value="AHH45245.1"/>
    <property type="molecule type" value="Genomic_DNA"/>
</dbReference>
<dbReference type="RefSeq" id="WP_022934989.1">
    <property type="nucleotide sequence ID" value="NZ_CP007154.1"/>
</dbReference>
<dbReference type="Pfam" id="PF01467">
    <property type="entry name" value="CTP_transf_like"/>
    <property type="match status" value="1"/>
</dbReference>
<dbReference type="UniPathway" id="UPA00253">
    <property type="reaction ID" value="UER00332"/>
</dbReference>
<keyword evidence="10" id="KW-0408">Iron</keyword>
<dbReference type="InterPro" id="IPR006675">
    <property type="entry name" value="HDIG_dom"/>
</dbReference>
<dbReference type="NCBIfam" id="TIGR00482">
    <property type="entry name" value="nicotinate (nicotinamide) nucleotide adenylyltransferase"/>
    <property type="match status" value="1"/>
</dbReference>
<comment type="pathway">
    <text evidence="2 14">Cofactor biosynthesis; NAD(+) biosynthesis; deamido-NAD(+) from nicotinate D-ribonucleotide: step 1/1.</text>
</comment>
<dbReference type="PROSITE" id="PS51831">
    <property type="entry name" value="HD"/>
    <property type="match status" value="1"/>
</dbReference>
<evidence type="ECO:0000256" key="4">
    <source>
        <dbReference type="ARBA" id="ARBA00022679"/>
    </source>
</evidence>
<proteinExistence type="inferred from homology"/>
<keyword evidence="4 14" id="KW-0808">Transferase</keyword>
<dbReference type="PANTHER" id="PTHR39321">
    <property type="entry name" value="NICOTINATE-NUCLEOTIDE ADENYLYLTRANSFERASE-RELATED"/>
    <property type="match status" value="1"/>
</dbReference>
<dbReference type="InterPro" id="IPR003607">
    <property type="entry name" value="HD/PDEase_dom"/>
</dbReference>
<keyword evidence="7 14" id="KW-0547">Nucleotide-binding</keyword>
<dbReference type="eggNOG" id="COG1713">
    <property type="taxonomic scope" value="Bacteria"/>
</dbReference>
<evidence type="ECO:0000256" key="2">
    <source>
        <dbReference type="ARBA" id="ARBA00005019"/>
    </source>
</evidence>
<dbReference type="STRING" id="743966.MYB_01170"/>
<evidence type="ECO:0000259" key="15">
    <source>
        <dbReference type="PROSITE" id="PS51831"/>
    </source>
</evidence>
<name>W5UTU8_9BACT</name>
<evidence type="ECO:0000313" key="16">
    <source>
        <dbReference type="EMBL" id="AHH45245.1"/>
    </source>
</evidence>
<dbReference type="HOGENOM" id="CLU_050191_0_0_14"/>
<comment type="function">
    <text evidence="1 14">Catalyzes the reversible adenylation of nicotinate mononucleotide (NaMN) to nicotinic acid adenine dinucleotide (NaAD).</text>
</comment>
<dbReference type="InterPro" id="IPR006674">
    <property type="entry name" value="HD_domain"/>
</dbReference>
<evidence type="ECO:0000256" key="13">
    <source>
        <dbReference type="ARBA" id="ARBA00049417"/>
    </source>
</evidence>
<dbReference type="SMART" id="SM00471">
    <property type="entry name" value="HDc"/>
    <property type="match status" value="1"/>
</dbReference>